<organism evidence="3 4">
    <name type="scientific">Roseivivax marinus</name>
    <dbReference type="NCBI Taxonomy" id="1379903"/>
    <lineage>
        <taxon>Bacteria</taxon>
        <taxon>Pseudomonadati</taxon>
        <taxon>Pseudomonadota</taxon>
        <taxon>Alphaproteobacteria</taxon>
        <taxon>Rhodobacterales</taxon>
        <taxon>Roseobacteraceae</taxon>
        <taxon>Roseivivax</taxon>
    </lineage>
</organism>
<accession>W4HJL4</accession>
<keyword evidence="1" id="KW-0812">Transmembrane</keyword>
<gene>
    <name evidence="3" type="ORF">ATO8_11364</name>
</gene>
<dbReference type="Pfam" id="PF01478">
    <property type="entry name" value="Peptidase_A24"/>
    <property type="match status" value="1"/>
</dbReference>
<dbReference type="InterPro" id="IPR000045">
    <property type="entry name" value="Prepilin_IV_endopep_pep"/>
</dbReference>
<dbReference type="eggNOG" id="COG4960">
    <property type="taxonomic scope" value="Bacteria"/>
</dbReference>
<feature type="transmembrane region" description="Helical" evidence="1">
    <location>
        <begin position="57"/>
        <end position="76"/>
    </location>
</feature>
<feature type="domain" description="Prepilin type IV endopeptidase peptidase" evidence="2">
    <location>
        <begin position="14"/>
        <end position="113"/>
    </location>
</feature>
<dbReference type="GO" id="GO:0016020">
    <property type="term" value="C:membrane"/>
    <property type="evidence" value="ECO:0007669"/>
    <property type="project" value="InterPro"/>
</dbReference>
<keyword evidence="1" id="KW-0472">Membrane</keyword>
<protein>
    <recommendedName>
        <fullName evidence="2">Prepilin type IV endopeptidase peptidase domain-containing protein</fullName>
    </recommendedName>
</protein>
<feature type="transmembrane region" description="Helical" evidence="1">
    <location>
        <begin position="31"/>
        <end position="50"/>
    </location>
</feature>
<dbReference type="GO" id="GO:0004190">
    <property type="term" value="F:aspartic-type endopeptidase activity"/>
    <property type="evidence" value="ECO:0007669"/>
    <property type="project" value="InterPro"/>
</dbReference>
<feature type="transmembrane region" description="Helical" evidence="1">
    <location>
        <begin position="96"/>
        <end position="117"/>
    </location>
</feature>
<proteinExistence type="predicted"/>
<dbReference type="RefSeq" id="WP_051487716.1">
    <property type="nucleotide sequence ID" value="NZ_AQQW01000006.1"/>
</dbReference>
<dbReference type="STRING" id="1379903.ATO8_11364"/>
<comment type="caution">
    <text evidence="3">The sequence shown here is derived from an EMBL/GenBank/DDBJ whole genome shotgun (WGS) entry which is preliminary data.</text>
</comment>
<dbReference type="AlphaFoldDB" id="W4HJL4"/>
<evidence type="ECO:0000313" key="3">
    <source>
        <dbReference type="EMBL" id="ETW12613.1"/>
    </source>
</evidence>
<keyword evidence="4" id="KW-1185">Reference proteome</keyword>
<name>W4HJL4_9RHOB</name>
<keyword evidence="1" id="KW-1133">Transmembrane helix</keyword>
<evidence type="ECO:0000256" key="1">
    <source>
        <dbReference type="SAM" id="Phobius"/>
    </source>
</evidence>
<reference evidence="3 4" key="1">
    <citation type="journal article" date="2014" name="Antonie Van Leeuwenhoek">
        <title>Roseivivax atlanticus sp. nov., isolated from surface seawater of the Atlantic Ocean.</title>
        <authorList>
            <person name="Li G."/>
            <person name="Lai Q."/>
            <person name="Liu X."/>
            <person name="Sun F."/>
            <person name="Shao Z."/>
        </authorList>
    </citation>
    <scope>NUCLEOTIDE SEQUENCE [LARGE SCALE GENOMIC DNA]</scope>
    <source>
        <strain evidence="3 4">22II-s10s</strain>
    </source>
</reference>
<dbReference type="Gene3D" id="1.20.120.1220">
    <property type="match status" value="1"/>
</dbReference>
<dbReference type="EMBL" id="AQQW01000006">
    <property type="protein sequence ID" value="ETW12613.1"/>
    <property type="molecule type" value="Genomic_DNA"/>
</dbReference>
<sequence>MSPETLPLFAAWPLLGAMALGDLRELRIPNRLLVALAAVFALVAPFTVPAPEIGLRVLAAACIFVLCVAAFAAGVVGGGDAKALPILTLFVPVTAWTAAPSLFALSLLAGILAVIALRRTAPRALAGWKSLATPRSFPMGVSFALCGVLLSLTHH</sequence>
<evidence type="ECO:0000313" key="4">
    <source>
        <dbReference type="Proteomes" id="UP000019063"/>
    </source>
</evidence>
<dbReference type="Proteomes" id="UP000019063">
    <property type="component" value="Unassembled WGS sequence"/>
</dbReference>
<evidence type="ECO:0000259" key="2">
    <source>
        <dbReference type="Pfam" id="PF01478"/>
    </source>
</evidence>